<name>A0ABW0SEY5_9RHOB</name>
<sequence length="205" mass="23586">MLVFIDESGDPGFKIEKGSSPIFVMSMVIFDQSADAAEAQATVSALRSRLRVQPEFKFNKLDNVRRDAFFEAVAPLAFRTRSIVVQKDLIYSTALQTATETFYKFFIRKMMERDGGALIGAKVVIDGSGDRQFKRSFRSYLRKHLDVDSVREIDLKDSLKDPLLQLADMCVGAIARSYRTDRADSNRWMSQLKRHRKIENVWKFR</sequence>
<dbReference type="InterPro" id="IPR024524">
    <property type="entry name" value="DUF3800"/>
</dbReference>
<reference evidence="2" key="1">
    <citation type="journal article" date="2019" name="Int. J. Syst. Evol. Microbiol.">
        <title>The Global Catalogue of Microorganisms (GCM) 10K type strain sequencing project: providing services to taxonomists for standard genome sequencing and annotation.</title>
        <authorList>
            <consortium name="The Broad Institute Genomics Platform"/>
            <consortium name="The Broad Institute Genome Sequencing Center for Infectious Disease"/>
            <person name="Wu L."/>
            <person name="Ma J."/>
        </authorList>
    </citation>
    <scope>NUCLEOTIDE SEQUENCE [LARGE SCALE GENOMIC DNA]</scope>
    <source>
        <strain evidence="2">KACC 11588</strain>
    </source>
</reference>
<accession>A0ABW0SEY5</accession>
<keyword evidence="2" id="KW-1185">Reference proteome</keyword>
<comment type="caution">
    <text evidence="1">The sequence shown here is derived from an EMBL/GenBank/DDBJ whole genome shotgun (WGS) entry which is preliminary data.</text>
</comment>
<evidence type="ECO:0000313" key="2">
    <source>
        <dbReference type="Proteomes" id="UP001596056"/>
    </source>
</evidence>
<dbReference type="EMBL" id="JBHSNA010000015">
    <property type="protein sequence ID" value="MFC5567465.1"/>
    <property type="molecule type" value="Genomic_DNA"/>
</dbReference>
<dbReference type="RefSeq" id="WP_209840962.1">
    <property type="nucleotide sequence ID" value="NZ_JAGGJP010000009.1"/>
</dbReference>
<protein>
    <submittedName>
        <fullName evidence="1">DUF3800 domain-containing protein</fullName>
    </submittedName>
</protein>
<gene>
    <name evidence="1" type="ORF">ACFPOC_13715</name>
</gene>
<proteinExistence type="predicted"/>
<evidence type="ECO:0000313" key="1">
    <source>
        <dbReference type="EMBL" id="MFC5567465.1"/>
    </source>
</evidence>
<dbReference type="Pfam" id="PF12686">
    <property type="entry name" value="DUF3800"/>
    <property type="match status" value="1"/>
</dbReference>
<dbReference type="Proteomes" id="UP001596056">
    <property type="component" value="Unassembled WGS sequence"/>
</dbReference>
<organism evidence="1 2">
    <name type="scientific">Rubellimicrobium aerolatum</name>
    <dbReference type="NCBI Taxonomy" id="490979"/>
    <lineage>
        <taxon>Bacteria</taxon>
        <taxon>Pseudomonadati</taxon>
        <taxon>Pseudomonadota</taxon>
        <taxon>Alphaproteobacteria</taxon>
        <taxon>Rhodobacterales</taxon>
        <taxon>Roseobacteraceae</taxon>
        <taxon>Rubellimicrobium</taxon>
    </lineage>
</organism>